<dbReference type="InterPro" id="IPR013154">
    <property type="entry name" value="ADH-like_N"/>
</dbReference>
<dbReference type="Gene3D" id="3.40.50.720">
    <property type="entry name" value="NAD(P)-binding Rossmann-like Domain"/>
    <property type="match status" value="1"/>
</dbReference>
<dbReference type="InterPro" id="IPR050700">
    <property type="entry name" value="YIM1/Zinc_Alcohol_DH_Fams"/>
</dbReference>
<dbReference type="InterPro" id="IPR011032">
    <property type="entry name" value="GroES-like_sf"/>
</dbReference>
<dbReference type="SUPFAM" id="SSF50129">
    <property type="entry name" value="GroES-like"/>
    <property type="match status" value="1"/>
</dbReference>
<evidence type="ECO:0000259" key="1">
    <source>
        <dbReference type="SMART" id="SM00829"/>
    </source>
</evidence>
<dbReference type="Pfam" id="PF13602">
    <property type="entry name" value="ADH_zinc_N_2"/>
    <property type="match status" value="1"/>
</dbReference>
<sequence length="322" mass="33777">MSNDEMMKAIRRERLGGPEVLRIASVAVPSVGPSQVLVRVEATSLNPTDWVHRRVAGFLGDGPKVLRWDVAGVVVRVGLGVTVHRVGDRVVGMLPYPFGHGAAAEYVRAPARALVSTPAVLASADAAAVPLVGLTAWQALVDTAGVQPTNRVLVHAAAGGVGHMAVQIAKAHGAYVIGTASASNHALVRDLGADEVIDYRTTRLVEAVENIDIALDTVGGDTAARSLQVTRSGGAIVSLSLNSTTPLGEIAQRRGVRHELMLVESDREGLTQLMRLVEAGRLRPVVDRQVALFGIDAVREAHVYGDAGHVAGKIILRAESAA</sequence>
<dbReference type="PANTHER" id="PTHR11695:SF294">
    <property type="entry name" value="RETICULON-4-INTERACTING PROTEIN 1, MITOCHONDRIAL"/>
    <property type="match status" value="1"/>
</dbReference>
<dbReference type="AlphaFoldDB" id="A0A7Z0D6Q8"/>
<dbReference type="CDD" id="cd05289">
    <property type="entry name" value="MDR_like_2"/>
    <property type="match status" value="1"/>
</dbReference>
<dbReference type="SMART" id="SM00829">
    <property type="entry name" value="PKS_ER"/>
    <property type="match status" value="1"/>
</dbReference>
<reference evidence="2 3" key="1">
    <citation type="submission" date="2020-07" db="EMBL/GenBank/DDBJ databases">
        <title>Sequencing the genomes of 1000 actinobacteria strains.</title>
        <authorList>
            <person name="Klenk H.-P."/>
        </authorList>
    </citation>
    <scope>NUCLEOTIDE SEQUENCE [LARGE SCALE GENOMIC DNA]</scope>
    <source>
        <strain evidence="2 3">DSM 103164</strain>
    </source>
</reference>
<protein>
    <submittedName>
        <fullName evidence="2">NADPH:quinone reductase-like Zn-dependent oxidoreductase</fullName>
    </submittedName>
</protein>
<proteinExistence type="predicted"/>
<dbReference type="InterPro" id="IPR036291">
    <property type="entry name" value="NAD(P)-bd_dom_sf"/>
</dbReference>
<keyword evidence="3" id="KW-1185">Reference proteome</keyword>
<dbReference type="EMBL" id="JACBZS010000001">
    <property type="protein sequence ID" value="NYI69766.1"/>
    <property type="molecule type" value="Genomic_DNA"/>
</dbReference>
<evidence type="ECO:0000313" key="2">
    <source>
        <dbReference type="EMBL" id="NYI69766.1"/>
    </source>
</evidence>
<gene>
    <name evidence="2" type="ORF">GGQ54_000326</name>
</gene>
<dbReference type="RefSeq" id="WP_179443797.1">
    <property type="nucleotide sequence ID" value="NZ_JACBZS010000001.1"/>
</dbReference>
<feature type="domain" description="Enoyl reductase (ER)" evidence="1">
    <location>
        <begin position="16"/>
        <end position="316"/>
    </location>
</feature>
<dbReference type="Pfam" id="PF08240">
    <property type="entry name" value="ADH_N"/>
    <property type="match status" value="1"/>
</dbReference>
<comment type="caution">
    <text evidence="2">The sequence shown here is derived from an EMBL/GenBank/DDBJ whole genome shotgun (WGS) entry which is preliminary data.</text>
</comment>
<dbReference type="GO" id="GO:0016491">
    <property type="term" value="F:oxidoreductase activity"/>
    <property type="evidence" value="ECO:0007669"/>
    <property type="project" value="InterPro"/>
</dbReference>
<evidence type="ECO:0000313" key="3">
    <source>
        <dbReference type="Proteomes" id="UP000527616"/>
    </source>
</evidence>
<dbReference type="SUPFAM" id="SSF51735">
    <property type="entry name" value="NAD(P)-binding Rossmann-fold domains"/>
    <property type="match status" value="1"/>
</dbReference>
<organism evidence="2 3">
    <name type="scientific">Naumannella cuiyingiana</name>
    <dbReference type="NCBI Taxonomy" id="1347891"/>
    <lineage>
        <taxon>Bacteria</taxon>
        <taxon>Bacillati</taxon>
        <taxon>Actinomycetota</taxon>
        <taxon>Actinomycetes</taxon>
        <taxon>Propionibacteriales</taxon>
        <taxon>Propionibacteriaceae</taxon>
        <taxon>Naumannella</taxon>
    </lineage>
</organism>
<dbReference type="PANTHER" id="PTHR11695">
    <property type="entry name" value="ALCOHOL DEHYDROGENASE RELATED"/>
    <property type="match status" value="1"/>
</dbReference>
<dbReference type="Gene3D" id="3.90.180.10">
    <property type="entry name" value="Medium-chain alcohol dehydrogenases, catalytic domain"/>
    <property type="match status" value="1"/>
</dbReference>
<dbReference type="Proteomes" id="UP000527616">
    <property type="component" value="Unassembled WGS sequence"/>
</dbReference>
<name>A0A7Z0D6Q8_9ACTN</name>
<dbReference type="InterPro" id="IPR020843">
    <property type="entry name" value="ER"/>
</dbReference>
<accession>A0A7Z0D6Q8</accession>